<sequence length="183" mass="17950">MRQRLAIGAAGTAVVIGFVGVGCTGEKPFTGTTSPGDSSVSSSTSSTAKTTSSSTSSAAASPSESASGNPPPGQAEVTVDGVRQNITGNVVCTNAVGNFNIAIGQKVSGVAVALTPDAKTVHSVILGNVNGVILGYQQGMSGGEATASKDGDTYIISGSATGVTAALPPVMVTKPFEVRVTCK</sequence>
<name>A0A0D1LG64_9MYCO</name>
<comment type="caution">
    <text evidence="7">The sequence shown here is derived from an EMBL/GenBank/DDBJ whole genome shotgun (WGS) entry which is preliminary data.</text>
</comment>
<dbReference type="InterPro" id="IPR008691">
    <property type="entry name" value="LpqH"/>
</dbReference>
<dbReference type="OrthoDB" id="4376250at2"/>
<protein>
    <recommendedName>
        <fullName evidence="9">Lipoprotein LpqH</fullName>
    </recommendedName>
</protein>
<organism evidence="7 8">
    <name type="scientific">Mycolicibacterium llatzerense</name>
    <dbReference type="NCBI Taxonomy" id="280871"/>
    <lineage>
        <taxon>Bacteria</taxon>
        <taxon>Bacillati</taxon>
        <taxon>Actinomycetota</taxon>
        <taxon>Actinomycetes</taxon>
        <taxon>Mycobacteriales</taxon>
        <taxon>Mycobacteriaceae</taxon>
        <taxon>Mycolicibacterium</taxon>
    </lineage>
</organism>
<dbReference type="EMBL" id="JXST01000034">
    <property type="protein sequence ID" value="KIU14991.1"/>
    <property type="molecule type" value="Genomic_DNA"/>
</dbReference>
<keyword evidence="3" id="KW-0472">Membrane</keyword>
<keyword evidence="5" id="KW-0449">Lipoprotein</keyword>
<dbReference type="Proteomes" id="UP000032221">
    <property type="component" value="Unassembled WGS sequence"/>
</dbReference>
<evidence type="ECO:0000256" key="6">
    <source>
        <dbReference type="SAM" id="MobiDB-lite"/>
    </source>
</evidence>
<gene>
    <name evidence="7" type="ORF">TL10_21700</name>
</gene>
<keyword evidence="4" id="KW-0564">Palmitate</keyword>
<feature type="compositionally biased region" description="Low complexity" evidence="6">
    <location>
        <begin position="30"/>
        <end position="68"/>
    </location>
</feature>
<dbReference type="PATRIC" id="fig|280871.6.peg.4490"/>
<evidence type="ECO:0000256" key="5">
    <source>
        <dbReference type="ARBA" id="ARBA00023288"/>
    </source>
</evidence>
<dbReference type="Pfam" id="PF05481">
    <property type="entry name" value="Myco_19_kDa"/>
    <property type="match status" value="1"/>
</dbReference>
<evidence type="ECO:0008006" key="9">
    <source>
        <dbReference type="Google" id="ProtNLM"/>
    </source>
</evidence>
<feature type="region of interest" description="Disordered" evidence="6">
    <location>
        <begin position="28"/>
        <end position="77"/>
    </location>
</feature>
<reference evidence="7 8" key="1">
    <citation type="submission" date="2015-01" db="EMBL/GenBank/DDBJ databases">
        <title>Genome sequence of Mycobacterium llatzerense and Mycobacterium immunogenum recovered from brain abscess.</title>
        <authorList>
            <person name="Greninger A.L."/>
            <person name="Langelier C."/>
            <person name="Cunningham G."/>
            <person name="Chiu C.Y."/>
            <person name="Miller S."/>
        </authorList>
    </citation>
    <scope>NUCLEOTIDE SEQUENCE [LARGE SCALE GENOMIC DNA]</scope>
    <source>
        <strain evidence="7 8">CLUC14</strain>
    </source>
</reference>
<keyword evidence="1" id="KW-1003">Cell membrane</keyword>
<proteinExistence type="predicted"/>
<evidence type="ECO:0000256" key="4">
    <source>
        <dbReference type="ARBA" id="ARBA00023139"/>
    </source>
</evidence>
<evidence type="ECO:0000256" key="2">
    <source>
        <dbReference type="ARBA" id="ARBA00022729"/>
    </source>
</evidence>
<keyword evidence="2" id="KW-0732">Signal</keyword>
<dbReference type="GO" id="GO:0016020">
    <property type="term" value="C:membrane"/>
    <property type="evidence" value="ECO:0007669"/>
    <property type="project" value="InterPro"/>
</dbReference>
<dbReference type="AlphaFoldDB" id="A0A0D1LG64"/>
<dbReference type="STRING" id="280871.TL10_21700"/>
<accession>A0A0D1LG64</accession>
<keyword evidence="8" id="KW-1185">Reference proteome</keyword>
<evidence type="ECO:0000256" key="3">
    <source>
        <dbReference type="ARBA" id="ARBA00023136"/>
    </source>
</evidence>
<evidence type="ECO:0000313" key="8">
    <source>
        <dbReference type="Proteomes" id="UP000032221"/>
    </source>
</evidence>
<evidence type="ECO:0000256" key="1">
    <source>
        <dbReference type="ARBA" id="ARBA00022475"/>
    </source>
</evidence>
<evidence type="ECO:0000313" key="7">
    <source>
        <dbReference type="EMBL" id="KIU14991.1"/>
    </source>
</evidence>
<dbReference type="PROSITE" id="PS51257">
    <property type="entry name" value="PROKAR_LIPOPROTEIN"/>
    <property type="match status" value="1"/>
</dbReference>